<reference evidence="3" key="1">
    <citation type="submission" date="2021-01" db="EMBL/GenBank/DDBJ databases">
        <title>Genomic Encyclopedia of Type Strains, Phase IV (KMG-IV): sequencing the most valuable type-strain genomes for metagenomic binning, comparative biology and taxonomic classification.</title>
        <authorList>
            <person name="Goeker M."/>
        </authorList>
    </citation>
    <scope>NUCLEOTIDE SEQUENCE</scope>
    <source>
        <strain evidence="3">DSM 23230</strain>
    </source>
</reference>
<dbReference type="CDD" id="cd16329">
    <property type="entry name" value="LolA_like"/>
    <property type="match status" value="1"/>
</dbReference>
<keyword evidence="1" id="KW-0732">Signal</keyword>
<feature type="signal peptide" evidence="1">
    <location>
        <begin position="1"/>
        <end position="23"/>
    </location>
</feature>
<keyword evidence="3" id="KW-0449">Lipoprotein</keyword>
<sequence>MKVKRSLILTLVLMLLMSTSVFAITGKEVMDEAEGVLNEGDTMHALMGMDLIDEDGNVRERTLEIWGMKYNKEEDLSQVVMEFQNPASIAGTRFLQVENKNRGDDKWIYLPGLGRVRRIASDQGDDSFVGSDFTYDDLETRDVEEDNHQLLREEKLDKYECYVVESIPKDKEEAQYAKRISWVTKKHDIPVRVEMYSKKTNEIEKVLTIKQNIEKISGYWTVFNAIMEDKEADHKTRLYIKRNQSGQPFIEYDKKISPKRFTQRFLKQGR</sequence>
<dbReference type="Gene3D" id="2.50.20.10">
    <property type="entry name" value="Lipoprotein localisation LolA/LolB/LppX"/>
    <property type="match status" value="1"/>
</dbReference>
<feature type="domain" description="Uncharacterized protein TP-0789" evidence="2">
    <location>
        <begin position="78"/>
        <end position="268"/>
    </location>
</feature>
<dbReference type="AlphaFoldDB" id="A0A939BPK1"/>
<dbReference type="Pfam" id="PF17131">
    <property type="entry name" value="LolA_like"/>
    <property type="match status" value="1"/>
</dbReference>
<feature type="chain" id="PRO_5037221550" evidence="1">
    <location>
        <begin position="24"/>
        <end position="270"/>
    </location>
</feature>
<dbReference type="Proteomes" id="UP000774000">
    <property type="component" value="Unassembled WGS sequence"/>
</dbReference>
<name>A0A939BPK1_9FIRM</name>
<accession>A0A939BPK1</accession>
<evidence type="ECO:0000259" key="2">
    <source>
        <dbReference type="Pfam" id="PF17131"/>
    </source>
</evidence>
<evidence type="ECO:0000256" key="1">
    <source>
        <dbReference type="SAM" id="SignalP"/>
    </source>
</evidence>
<keyword evidence="4" id="KW-1185">Reference proteome</keyword>
<dbReference type="InterPro" id="IPR033399">
    <property type="entry name" value="TP_0789-like"/>
</dbReference>
<evidence type="ECO:0000313" key="4">
    <source>
        <dbReference type="Proteomes" id="UP000774000"/>
    </source>
</evidence>
<gene>
    <name evidence="3" type="ORF">JOC47_000103</name>
</gene>
<dbReference type="RefSeq" id="WP_204700001.1">
    <property type="nucleotide sequence ID" value="NZ_JAFBDQ010000001.1"/>
</dbReference>
<dbReference type="EMBL" id="JAFBDQ010000001">
    <property type="protein sequence ID" value="MBM7555279.1"/>
    <property type="molecule type" value="Genomic_DNA"/>
</dbReference>
<organism evidence="3 4">
    <name type="scientific">Halanaerobacter jeridensis</name>
    <dbReference type="NCBI Taxonomy" id="706427"/>
    <lineage>
        <taxon>Bacteria</taxon>
        <taxon>Bacillati</taxon>
        <taxon>Bacillota</taxon>
        <taxon>Clostridia</taxon>
        <taxon>Halanaerobiales</taxon>
        <taxon>Halobacteroidaceae</taxon>
        <taxon>Halanaerobacter</taxon>
    </lineage>
</organism>
<proteinExistence type="predicted"/>
<protein>
    <submittedName>
        <fullName evidence="3">Outer membrane lipoprotein-sorting protein</fullName>
    </submittedName>
</protein>
<evidence type="ECO:0000313" key="3">
    <source>
        <dbReference type="EMBL" id="MBM7555279.1"/>
    </source>
</evidence>
<comment type="caution">
    <text evidence="3">The sequence shown here is derived from an EMBL/GenBank/DDBJ whole genome shotgun (WGS) entry which is preliminary data.</text>
</comment>